<name>A0A101IYQ4_9EURY</name>
<evidence type="ECO:0000313" key="2">
    <source>
        <dbReference type="EMBL" id="KUL03606.1"/>
    </source>
</evidence>
<proteinExistence type="predicted"/>
<reference evidence="2" key="1">
    <citation type="journal article" date="2015" name="MBio">
        <title>Genome-resolved metagenomic analysis reveals roles for candidate phyla and other microbial community members in biogeochemical transformations in oil reservoirs.</title>
        <authorList>
            <person name="Hu P."/>
            <person name="Tom L."/>
            <person name="Singh A."/>
            <person name="Thomas B.C."/>
            <person name="Baker B.J."/>
            <person name="Piceno Y.M."/>
            <person name="Andersen G.L."/>
            <person name="Banfield J.F."/>
        </authorList>
    </citation>
    <scope>NUCLEOTIDE SEQUENCE [LARGE SCALE GENOMIC DNA]</scope>
    <source>
        <strain evidence="1">62_101</strain>
        <strain evidence="2">63_41</strain>
    </source>
</reference>
<comment type="caution">
    <text evidence="2">The sequence shown here is derived from an EMBL/GenBank/DDBJ whole genome shotgun (WGS) entry which is preliminary data.</text>
</comment>
<dbReference type="Proteomes" id="UP000054323">
    <property type="component" value="Unassembled WGS sequence"/>
</dbReference>
<organism evidence="2 4">
    <name type="scientific">Methanoculleus marisnigri</name>
    <dbReference type="NCBI Taxonomy" id="2198"/>
    <lineage>
        <taxon>Archaea</taxon>
        <taxon>Methanobacteriati</taxon>
        <taxon>Methanobacteriota</taxon>
        <taxon>Stenosarchaea group</taxon>
        <taxon>Methanomicrobia</taxon>
        <taxon>Methanomicrobiales</taxon>
        <taxon>Methanomicrobiaceae</taxon>
        <taxon>Methanoculleus</taxon>
    </lineage>
</organism>
<dbReference type="EMBL" id="LGGD01000099">
    <property type="protein sequence ID" value="KUK61825.1"/>
    <property type="molecule type" value="Genomic_DNA"/>
</dbReference>
<evidence type="ECO:0008006" key="5">
    <source>
        <dbReference type="Google" id="ProtNLM"/>
    </source>
</evidence>
<dbReference type="EMBL" id="LGHE01000032">
    <property type="protein sequence ID" value="KUL03606.1"/>
    <property type="molecule type" value="Genomic_DNA"/>
</dbReference>
<dbReference type="SUPFAM" id="SSF50475">
    <property type="entry name" value="FMN-binding split barrel"/>
    <property type="match status" value="1"/>
</dbReference>
<evidence type="ECO:0000313" key="3">
    <source>
        <dbReference type="Proteomes" id="UP000054323"/>
    </source>
</evidence>
<dbReference type="PATRIC" id="fig|2198.3.peg.243"/>
<dbReference type="AlphaFoldDB" id="A0A101IYQ4"/>
<dbReference type="InterPro" id="IPR012349">
    <property type="entry name" value="Split_barrel_FMN-bd"/>
</dbReference>
<gene>
    <name evidence="1" type="ORF">XD82_0941</name>
    <name evidence="2" type="ORF">XE10_0453</name>
</gene>
<reference evidence="3 4" key="2">
    <citation type="journal article" date="2015" name="MBio">
        <title>Genome-Resolved Metagenomic Analysis Reveals Roles for Candidate Phyla and Other Microbial Community Members in Biogeochemical Transformations in Oil Reservoirs.</title>
        <authorList>
            <person name="Hu P."/>
            <person name="Tom L."/>
            <person name="Singh A."/>
            <person name="Thomas B.C."/>
            <person name="Baker B.J."/>
            <person name="Piceno Y.M."/>
            <person name="Andersen G.L."/>
            <person name="Banfield J.F."/>
        </authorList>
    </citation>
    <scope>NUCLEOTIDE SEQUENCE [LARGE SCALE GENOMIC DNA]</scope>
</reference>
<dbReference type="Proteomes" id="UP000054598">
    <property type="component" value="Unassembled WGS sequence"/>
</dbReference>
<evidence type="ECO:0000313" key="4">
    <source>
        <dbReference type="Proteomes" id="UP000054598"/>
    </source>
</evidence>
<dbReference type="Gene3D" id="2.30.110.10">
    <property type="entry name" value="Electron Transport, Fmn-binding Protein, Chain A"/>
    <property type="match status" value="1"/>
</dbReference>
<dbReference type="InterPro" id="IPR024747">
    <property type="entry name" value="Pyridox_Oxase-rel"/>
</dbReference>
<dbReference type="Pfam" id="PF12900">
    <property type="entry name" value="Pyridox_ox_2"/>
    <property type="match status" value="1"/>
</dbReference>
<protein>
    <recommendedName>
        <fullName evidence="5">Pyridoxamine 5'-phosphate oxidase-related, FMN-binding protein</fullName>
    </recommendedName>
</protein>
<accession>A0A101IYQ4</accession>
<sequence length="158" mass="18198">MEIVKIPSMDKAEYDKLIEEGFVSRIAFQGGKYPYIAPFLYVFDGKFLYFLATKYGRKNDLFRQHPYVSVEIEKYSGDLSCYTFVTMQGYLVQLEDAIEKKIVREKFVDMIKAHNLSQNILAALGHKPEEPLESIASEERSNIWKLTGVTDIVALKNL</sequence>
<evidence type="ECO:0000313" key="1">
    <source>
        <dbReference type="EMBL" id="KUK61825.1"/>
    </source>
</evidence>